<accession>A0A9P4JG36</accession>
<evidence type="ECO:0000256" key="1">
    <source>
        <dbReference type="SAM" id="SignalP"/>
    </source>
</evidence>
<evidence type="ECO:0000313" key="3">
    <source>
        <dbReference type="Proteomes" id="UP000799536"/>
    </source>
</evidence>
<keyword evidence="1" id="KW-0732">Signal</keyword>
<keyword evidence="3" id="KW-1185">Reference proteome</keyword>
<evidence type="ECO:0000313" key="2">
    <source>
        <dbReference type="EMBL" id="KAF2198580.1"/>
    </source>
</evidence>
<feature type="signal peptide" evidence="1">
    <location>
        <begin position="1"/>
        <end position="20"/>
    </location>
</feature>
<gene>
    <name evidence="2" type="ORF">GQ43DRAFT_434137</name>
</gene>
<dbReference type="EMBL" id="ML994132">
    <property type="protein sequence ID" value="KAF2198580.1"/>
    <property type="molecule type" value="Genomic_DNA"/>
</dbReference>
<feature type="chain" id="PRO_5040291696" evidence="1">
    <location>
        <begin position="21"/>
        <end position="210"/>
    </location>
</feature>
<reference evidence="2" key="1">
    <citation type="journal article" date="2020" name="Stud. Mycol.">
        <title>101 Dothideomycetes genomes: a test case for predicting lifestyles and emergence of pathogens.</title>
        <authorList>
            <person name="Haridas S."/>
            <person name="Albert R."/>
            <person name="Binder M."/>
            <person name="Bloem J."/>
            <person name="Labutti K."/>
            <person name="Salamov A."/>
            <person name="Andreopoulos B."/>
            <person name="Baker S."/>
            <person name="Barry K."/>
            <person name="Bills G."/>
            <person name="Bluhm B."/>
            <person name="Cannon C."/>
            <person name="Castanera R."/>
            <person name="Culley D."/>
            <person name="Daum C."/>
            <person name="Ezra D."/>
            <person name="Gonzalez J."/>
            <person name="Henrissat B."/>
            <person name="Kuo A."/>
            <person name="Liang C."/>
            <person name="Lipzen A."/>
            <person name="Lutzoni F."/>
            <person name="Magnuson J."/>
            <person name="Mondo S."/>
            <person name="Nolan M."/>
            <person name="Ohm R."/>
            <person name="Pangilinan J."/>
            <person name="Park H.-J."/>
            <person name="Ramirez L."/>
            <person name="Alfaro M."/>
            <person name="Sun H."/>
            <person name="Tritt A."/>
            <person name="Yoshinaga Y."/>
            <person name="Zwiers L.-H."/>
            <person name="Turgeon B."/>
            <person name="Goodwin S."/>
            <person name="Spatafora J."/>
            <person name="Crous P."/>
            <person name="Grigoriev I."/>
        </authorList>
    </citation>
    <scope>NUCLEOTIDE SEQUENCE</scope>
    <source>
        <strain evidence="2">ATCC 74209</strain>
    </source>
</reference>
<dbReference type="OrthoDB" id="3790293at2759"/>
<name>A0A9P4JG36_9PLEO</name>
<proteinExistence type="predicted"/>
<sequence>MRFTPLFSTLLATLAITTTAAPVADPNVVGEPIEFEISPDLVSRGKDDTDVFNAVQKVHSDLKVGSYHVLELQYNNKPEDDNETDEELKKLREKLGFKHVGIVVGTVKEIQKEDKKKKKPQKLTFDGQFYDLVKLKQKKKNGMDVEQRNSAFRKPDESKMKLVYVKGTTKNKAGKIKNLAKDYFEDAAHHLYNVDNNNCNTFVKAIEKEL</sequence>
<dbReference type="AlphaFoldDB" id="A0A9P4JG36"/>
<comment type="caution">
    <text evidence="2">The sequence shown here is derived from an EMBL/GenBank/DDBJ whole genome shotgun (WGS) entry which is preliminary data.</text>
</comment>
<protein>
    <submittedName>
        <fullName evidence="2">Uncharacterized protein</fullName>
    </submittedName>
</protein>
<organism evidence="2 3">
    <name type="scientific">Delitschia confertaspora ATCC 74209</name>
    <dbReference type="NCBI Taxonomy" id="1513339"/>
    <lineage>
        <taxon>Eukaryota</taxon>
        <taxon>Fungi</taxon>
        <taxon>Dikarya</taxon>
        <taxon>Ascomycota</taxon>
        <taxon>Pezizomycotina</taxon>
        <taxon>Dothideomycetes</taxon>
        <taxon>Pleosporomycetidae</taxon>
        <taxon>Pleosporales</taxon>
        <taxon>Delitschiaceae</taxon>
        <taxon>Delitschia</taxon>
    </lineage>
</organism>
<dbReference type="Proteomes" id="UP000799536">
    <property type="component" value="Unassembled WGS sequence"/>
</dbReference>